<dbReference type="AlphaFoldDB" id="I0IH26"/>
<feature type="compositionally biased region" description="Low complexity" evidence="1">
    <location>
        <begin position="1"/>
        <end position="10"/>
    </location>
</feature>
<evidence type="ECO:0000313" key="2">
    <source>
        <dbReference type="EMBL" id="BAM04564.1"/>
    </source>
</evidence>
<organism evidence="2 3">
    <name type="scientific">Phycisphaera mikurensis (strain NBRC 102666 / KCTC 22515 / FYK2301M01)</name>
    <dbReference type="NCBI Taxonomy" id="1142394"/>
    <lineage>
        <taxon>Bacteria</taxon>
        <taxon>Pseudomonadati</taxon>
        <taxon>Planctomycetota</taxon>
        <taxon>Phycisphaerae</taxon>
        <taxon>Phycisphaerales</taxon>
        <taxon>Phycisphaeraceae</taxon>
        <taxon>Phycisphaera</taxon>
    </lineage>
</organism>
<reference evidence="2 3" key="1">
    <citation type="submission" date="2012-02" db="EMBL/GenBank/DDBJ databases">
        <title>Complete genome sequence of Phycisphaera mikurensis NBRC 102666.</title>
        <authorList>
            <person name="Ankai A."/>
            <person name="Hosoyama A."/>
            <person name="Terui Y."/>
            <person name="Sekine M."/>
            <person name="Fukai R."/>
            <person name="Kato Y."/>
            <person name="Nakamura S."/>
            <person name="Yamada-Narita S."/>
            <person name="Kawakoshi A."/>
            <person name="Fukunaga Y."/>
            <person name="Yamazaki S."/>
            <person name="Fujita N."/>
        </authorList>
    </citation>
    <scope>NUCLEOTIDE SEQUENCE [LARGE SCALE GENOMIC DNA]</scope>
    <source>
        <strain evidence="3">NBRC 102666 / KCTC 22515 / FYK2301M01</strain>
    </source>
</reference>
<name>I0IH26_PHYMF</name>
<accession>I0IH26</accession>
<gene>
    <name evidence="2" type="ordered locus">PSMK_24050</name>
</gene>
<dbReference type="Proteomes" id="UP000007881">
    <property type="component" value="Chromosome"/>
</dbReference>
<evidence type="ECO:0000313" key="3">
    <source>
        <dbReference type="Proteomes" id="UP000007881"/>
    </source>
</evidence>
<sequence>MARGGRAAAGPHRLHAERPTDRSSRKQPAAARPGGLPPRFPQKDEPMNLPGIADRKAELIAAIGRLNPGATPAFLEAFTPDALGRYLQRLETIVPEPAAAAEDEGVGQPMPQAA</sequence>
<feature type="compositionally biased region" description="Basic and acidic residues" evidence="1">
    <location>
        <begin position="14"/>
        <end position="24"/>
    </location>
</feature>
<feature type="region of interest" description="Disordered" evidence="1">
    <location>
        <begin position="1"/>
        <end position="51"/>
    </location>
</feature>
<protein>
    <submittedName>
        <fullName evidence="2">Uncharacterized protein</fullName>
    </submittedName>
</protein>
<dbReference type="HOGENOM" id="CLU_2118810_0_0_0"/>
<dbReference type="STRING" id="1142394.PSMK_24050"/>
<proteinExistence type="predicted"/>
<keyword evidence="3" id="KW-1185">Reference proteome</keyword>
<dbReference type="EMBL" id="AP012338">
    <property type="protein sequence ID" value="BAM04564.1"/>
    <property type="molecule type" value="Genomic_DNA"/>
</dbReference>
<evidence type="ECO:0000256" key="1">
    <source>
        <dbReference type="SAM" id="MobiDB-lite"/>
    </source>
</evidence>
<dbReference type="KEGG" id="phm:PSMK_24050"/>